<keyword evidence="7 11" id="KW-0658">Purine biosynthesis</keyword>
<dbReference type="InterPro" id="IPR050089">
    <property type="entry name" value="SAICAR_synthetase"/>
</dbReference>
<evidence type="ECO:0000256" key="2">
    <source>
        <dbReference type="ARBA" id="ARBA00010190"/>
    </source>
</evidence>
<comment type="similarity">
    <text evidence="2 11">Belongs to the SAICAR synthetase family.</text>
</comment>
<keyword evidence="5 11" id="KW-0436">Ligase</keyword>
<comment type="caution">
    <text evidence="13">The sequence shown here is derived from an EMBL/GenBank/DDBJ whole genome shotgun (WGS) entry which is preliminary data.</text>
</comment>
<accession>A0ABW4J8W3</accession>
<dbReference type="NCBIfam" id="TIGR00081">
    <property type="entry name" value="purC"/>
    <property type="match status" value="1"/>
</dbReference>
<dbReference type="InterPro" id="IPR018236">
    <property type="entry name" value="SAICAR_synthetase_CS"/>
</dbReference>
<evidence type="ECO:0000256" key="9">
    <source>
        <dbReference type="ARBA" id="ARBA00030409"/>
    </source>
</evidence>
<dbReference type="Gene3D" id="3.30.470.20">
    <property type="entry name" value="ATP-grasp fold, B domain"/>
    <property type="match status" value="1"/>
</dbReference>
<dbReference type="InterPro" id="IPR001636">
    <property type="entry name" value="SAICAR_synth"/>
</dbReference>
<evidence type="ECO:0000259" key="12">
    <source>
        <dbReference type="Pfam" id="PF01259"/>
    </source>
</evidence>
<dbReference type="PANTHER" id="PTHR43599">
    <property type="entry name" value="MULTIFUNCTIONAL PROTEIN ADE2"/>
    <property type="match status" value="1"/>
</dbReference>
<comment type="catalytic activity">
    <reaction evidence="10 11">
        <text>5-amino-1-(5-phospho-D-ribosyl)imidazole-4-carboxylate + L-aspartate + ATP = (2S)-2-[5-amino-1-(5-phospho-beta-D-ribosyl)imidazole-4-carboxamido]succinate + ADP + phosphate + 2 H(+)</text>
        <dbReference type="Rhea" id="RHEA:22628"/>
        <dbReference type="ChEBI" id="CHEBI:15378"/>
        <dbReference type="ChEBI" id="CHEBI:29991"/>
        <dbReference type="ChEBI" id="CHEBI:30616"/>
        <dbReference type="ChEBI" id="CHEBI:43474"/>
        <dbReference type="ChEBI" id="CHEBI:58443"/>
        <dbReference type="ChEBI" id="CHEBI:77657"/>
        <dbReference type="ChEBI" id="CHEBI:456216"/>
        <dbReference type="EC" id="6.3.2.6"/>
    </reaction>
</comment>
<reference evidence="14" key="1">
    <citation type="journal article" date="2019" name="Int. J. Syst. Evol. Microbiol.">
        <title>The Global Catalogue of Microorganisms (GCM) 10K type strain sequencing project: providing services to taxonomists for standard genome sequencing and annotation.</title>
        <authorList>
            <consortium name="The Broad Institute Genomics Platform"/>
            <consortium name="The Broad Institute Genome Sequencing Center for Infectious Disease"/>
            <person name="Wu L."/>
            <person name="Ma J."/>
        </authorList>
    </citation>
    <scope>NUCLEOTIDE SEQUENCE [LARGE SCALE GENOMIC DNA]</scope>
    <source>
        <strain evidence="14">CCM 8896</strain>
    </source>
</reference>
<name>A0ABW4J8W3_9LACO</name>
<evidence type="ECO:0000256" key="10">
    <source>
        <dbReference type="ARBA" id="ARBA00048475"/>
    </source>
</evidence>
<protein>
    <recommendedName>
        <fullName evidence="4 11">Phosphoribosylaminoimidazole-succinocarboxamide synthase</fullName>
        <ecNumber evidence="3 11">6.3.2.6</ecNumber>
    </recommendedName>
    <alternativeName>
        <fullName evidence="9 11">SAICAR synthetase</fullName>
    </alternativeName>
</protein>
<dbReference type="EMBL" id="JBHTOP010000022">
    <property type="protein sequence ID" value="MFD1672023.1"/>
    <property type="molecule type" value="Genomic_DNA"/>
</dbReference>
<dbReference type="Pfam" id="PF01259">
    <property type="entry name" value="SAICAR_synt"/>
    <property type="match status" value="1"/>
</dbReference>
<dbReference type="CDD" id="cd01415">
    <property type="entry name" value="SAICAR_synt_PurC"/>
    <property type="match status" value="1"/>
</dbReference>
<organism evidence="13 14">
    <name type="scientific">Agrilactobacillus yilanensis</name>
    <dbReference type="NCBI Taxonomy" id="2485997"/>
    <lineage>
        <taxon>Bacteria</taxon>
        <taxon>Bacillati</taxon>
        <taxon>Bacillota</taxon>
        <taxon>Bacilli</taxon>
        <taxon>Lactobacillales</taxon>
        <taxon>Lactobacillaceae</taxon>
        <taxon>Agrilactobacillus</taxon>
    </lineage>
</organism>
<dbReference type="Proteomes" id="UP001597267">
    <property type="component" value="Unassembled WGS sequence"/>
</dbReference>
<evidence type="ECO:0000256" key="11">
    <source>
        <dbReference type="HAMAP-Rule" id="MF_00137"/>
    </source>
</evidence>
<dbReference type="InterPro" id="IPR033934">
    <property type="entry name" value="SAICAR_synt_PurC"/>
</dbReference>
<keyword evidence="8 11" id="KW-0067">ATP-binding</keyword>
<evidence type="ECO:0000313" key="13">
    <source>
        <dbReference type="EMBL" id="MFD1672023.1"/>
    </source>
</evidence>
<feature type="domain" description="SAICAR synthetase/ADE2 N-terminal" evidence="12">
    <location>
        <begin position="6"/>
        <end position="232"/>
    </location>
</feature>
<proteinExistence type="inferred from homology"/>
<sequence length="243" mass="27494">MNKRGLLYEGKAKKMYATDDPNLVLAEYIDQATALNGKKKVEIDHKGALNNQITSHIFGYLKTQGIASHFVDQISETEQLLKKVKIIPLEVVVRNLASGHFETKFDVPHLMRFEAPIVEFYYKSDALDDPFINDAQIIALKIASAEQIAELKAKALQVNEALIPFFKALKLTLVDFKLEFGLDENNQILLADEISPDTARLVDQTTHMSLDKDIFRKGLGDLIPAYEEVLKRIQDKENADVHR</sequence>
<evidence type="ECO:0000256" key="7">
    <source>
        <dbReference type="ARBA" id="ARBA00022755"/>
    </source>
</evidence>
<dbReference type="PROSITE" id="PS01058">
    <property type="entry name" value="SAICAR_SYNTHETASE_2"/>
    <property type="match status" value="1"/>
</dbReference>
<evidence type="ECO:0000256" key="5">
    <source>
        <dbReference type="ARBA" id="ARBA00022598"/>
    </source>
</evidence>
<evidence type="ECO:0000256" key="8">
    <source>
        <dbReference type="ARBA" id="ARBA00022840"/>
    </source>
</evidence>
<gene>
    <name evidence="11 13" type="primary">purC</name>
    <name evidence="13" type="ORF">ACFQ5M_07945</name>
</gene>
<dbReference type="RefSeq" id="WP_125715193.1">
    <property type="nucleotide sequence ID" value="NZ_JBHTOP010000022.1"/>
</dbReference>
<evidence type="ECO:0000256" key="3">
    <source>
        <dbReference type="ARBA" id="ARBA00012217"/>
    </source>
</evidence>
<comment type="pathway">
    <text evidence="1 11">Purine metabolism; IMP biosynthesis via de novo pathway; 5-amino-1-(5-phospho-D-ribosyl)imidazole-4-carboxamide from 5-amino-1-(5-phospho-D-ribosyl)imidazole-4-carboxylate: step 1/2.</text>
</comment>
<keyword evidence="6 11" id="KW-0547">Nucleotide-binding</keyword>
<dbReference type="Gene3D" id="3.30.200.20">
    <property type="entry name" value="Phosphorylase Kinase, domain 1"/>
    <property type="match status" value="1"/>
</dbReference>
<dbReference type="HAMAP" id="MF_00137">
    <property type="entry name" value="SAICAR_synth"/>
    <property type="match status" value="1"/>
</dbReference>
<dbReference type="SUPFAM" id="SSF56104">
    <property type="entry name" value="SAICAR synthase-like"/>
    <property type="match status" value="1"/>
</dbReference>
<evidence type="ECO:0000256" key="4">
    <source>
        <dbReference type="ARBA" id="ARBA00016460"/>
    </source>
</evidence>
<dbReference type="EC" id="6.3.2.6" evidence="3 11"/>
<evidence type="ECO:0000313" key="14">
    <source>
        <dbReference type="Proteomes" id="UP001597267"/>
    </source>
</evidence>
<evidence type="ECO:0000256" key="1">
    <source>
        <dbReference type="ARBA" id="ARBA00004672"/>
    </source>
</evidence>
<dbReference type="GO" id="GO:0004639">
    <property type="term" value="F:phosphoribosylaminoimidazolesuccinocarboxamide synthase activity"/>
    <property type="evidence" value="ECO:0007669"/>
    <property type="project" value="UniProtKB-EC"/>
</dbReference>
<dbReference type="PANTHER" id="PTHR43599:SF3">
    <property type="entry name" value="SI:DKEY-6E2.2"/>
    <property type="match status" value="1"/>
</dbReference>
<keyword evidence="14" id="KW-1185">Reference proteome</keyword>
<evidence type="ECO:0000256" key="6">
    <source>
        <dbReference type="ARBA" id="ARBA00022741"/>
    </source>
</evidence>
<dbReference type="InterPro" id="IPR028923">
    <property type="entry name" value="SAICAR_synt/ADE2_N"/>
</dbReference>